<reference evidence="12 13" key="1">
    <citation type="journal article" date="2016" name="Mol. Biol. Evol.">
        <title>Genome-Wide Survey of Gut Fungi (Harpellales) Reveals the First Horizontally Transferred Ubiquitin Gene from a Mosquito Host.</title>
        <authorList>
            <person name="Wang Y."/>
            <person name="White M.M."/>
            <person name="Kvist S."/>
            <person name="Moncalvo J.M."/>
        </authorList>
    </citation>
    <scope>NUCLEOTIDE SEQUENCE [LARGE SCALE GENOMIC DNA]</scope>
    <source>
        <strain evidence="12 13">ALG-7-W6</strain>
    </source>
</reference>
<keyword evidence="2 10" id="KW-0812">Transmembrane</keyword>
<evidence type="ECO:0000256" key="1">
    <source>
        <dbReference type="ARBA" id="ARBA00004141"/>
    </source>
</evidence>
<accession>A0A1R0H573</accession>
<dbReference type="InterPro" id="IPR023298">
    <property type="entry name" value="ATPase_P-typ_TM_dom_sf"/>
</dbReference>
<dbReference type="PROSITE" id="PS00154">
    <property type="entry name" value="ATPASE_E1_E2"/>
    <property type="match status" value="1"/>
</dbReference>
<dbReference type="InterPro" id="IPR036412">
    <property type="entry name" value="HAD-like_sf"/>
</dbReference>
<dbReference type="SFLD" id="SFLDF00027">
    <property type="entry name" value="p-type_atpase"/>
    <property type="match status" value="1"/>
</dbReference>
<dbReference type="InterPro" id="IPR006544">
    <property type="entry name" value="P-type_TPase_V"/>
</dbReference>
<dbReference type="EMBL" id="LSSL01000536">
    <property type="protein sequence ID" value="OLY84330.1"/>
    <property type="molecule type" value="Genomic_DNA"/>
</dbReference>
<dbReference type="SUPFAM" id="SSF81653">
    <property type="entry name" value="Calcium ATPase, transduction domain A"/>
    <property type="match status" value="1"/>
</dbReference>
<dbReference type="GO" id="GO:0005524">
    <property type="term" value="F:ATP binding"/>
    <property type="evidence" value="ECO:0007669"/>
    <property type="project" value="UniProtKB-KW"/>
</dbReference>
<feature type="transmembrane region" description="Helical" evidence="10">
    <location>
        <begin position="218"/>
        <end position="238"/>
    </location>
</feature>
<dbReference type="SUPFAM" id="SSF81665">
    <property type="entry name" value="Calcium ATPase, transmembrane domain M"/>
    <property type="match status" value="1"/>
</dbReference>
<dbReference type="InterPro" id="IPR023214">
    <property type="entry name" value="HAD_sf"/>
</dbReference>
<dbReference type="GO" id="GO:0140358">
    <property type="term" value="F:P-type transmembrane transporter activity"/>
    <property type="evidence" value="ECO:0007669"/>
    <property type="project" value="InterPro"/>
</dbReference>
<dbReference type="GO" id="GO:0046872">
    <property type="term" value="F:metal ion binding"/>
    <property type="evidence" value="ECO:0007669"/>
    <property type="project" value="UniProtKB-KW"/>
</dbReference>
<keyword evidence="9 10" id="KW-0472">Membrane</keyword>
<dbReference type="STRING" id="133383.A0A1R0H573"/>
<comment type="subcellular location">
    <subcellularLocation>
        <location evidence="1">Membrane</location>
        <topology evidence="1">Multi-pass membrane protein</topology>
    </subcellularLocation>
</comment>
<proteinExistence type="predicted"/>
<protein>
    <submittedName>
        <fullName evidence="12">Putative cation-transporting ATPase 13A2</fullName>
    </submittedName>
</protein>
<comment type="caution">
    <text evidence="12">The sequence shown here is derived from an EMBL/GenBank/DDBJ whole genome shotgun (WGS) entry which is preliminary data.</text>
</comment>
<feature type="domain" description="P-type ATPase A" evidence="11">
    <location>
        <begin position="85"/>
        <end position="199"/>
    </location>
</feature>
<dbReference type="PANTHER" id="PTHR45630:SF11">
    <property type="entry name" value="CATION-TRANSPORTING P-TYPE ATPASE N-TERMINAL DOMAIN-CONTAINING PROTEIN"/>
    <property type="match status" value="1"/>
</dbReference>
<dbReference type="InterPro" id="IPR008250">
    <property type="entry name" value="ATPase_P-typ_transduc_dom_A_sf"/>
</dbReference>
<keyword evidence="5" id="KW-0067">ATP-binding</keyword>
<evidence type="ECO:0000256" key="4">
    <source>
        <dbReference type="ARBA" id="ARBA00022741"/>
    </source>
</evidence>
<dbReference type="GO" id="GO:0016020">
    <property type="term" value="C:membrane"/>
    <property type="evidence" value="ECO:0007669"/>
    <property type="project" value="UniProtKB-SubCell"/>
</dbReference>
<evidence type="ECO:0000256" key="7">
    <source>
        <dbReference type="ARBA" id="ARBA00022967"/>
    </source>
</evidence>
<dbReference type="SFLD" id="SFLDG00002">
    <property type="entry name" value="C1.7:_P-type_atpase_like"/>
    <property type="match status" value="1"/>
</dbReference>
<evidence type="ECO:0000256" key="6">
    <source>
        <dbReference type="ARBA" id="ARBA00022842"/>
    </source>
</evidence>
<evidence type="ECO:0000256" key="9">
    <source>
        <dbReference type="ARBA" id="ARBA00023136"/>
    </source>
</evidence>
<evidence type="ECO:0000256" key="3">
    <source>
        <dbReference type="ARBA" id="ARBA00022723"/>
    </source>
</evidence>
<dbReference type="Gene3D" id="1.20.1110.10">
    <property type="entry name" value="Calcium-transporting ATPase, transmembrane domain"/>
    <property type="match status" value="1"/>
</dbReference>
<gene>
    <name evidence="12" type="ORF">AYI68_g1498</name>
</gene>
<dbReference type="AlphaFoldDB" id="A0A1R0H573"/>
<dbReference type="SUPFAM" id="SSF56784">
    <property type="entry name" value="HAD-like"/>
    <property type="match status" value="1"/>
</dbReference>
<evidence type="ECO:0000256" key="5">
    <source>
        <dbReference type="ARBA" id="ARBA00022840"/>
    </source>
</evidence>
<keyword evidence="8 10" id="KW-1133">Transmembrane helix</keyword>
<evidence type="ECO:0000313" key="12">
    <source>
        <dbReference type="EMBL" id="OLY84330.1"/>
    </source>
</evidence>
<dbReference type="Gene3D" id="3.40.1110.10">
    <property type="entry name" value="Calcium-transporting ATPase, cytoplasmic domain N"/>
    <property type="match status" value="2"/>
</dbReference>
<dbReference type="PANTHER" id="PTHR45630">
    <property type="entry name" value="CATION-TRANSPORTING ATPASE-RELATED"/>
    <property type="match status" value="1"/>
</dbReference>
<feature type="transmembrane region" description="Helical" evidence="10">
    <location>
        <begin position="244"/>
        <end position="268"/>
    </location>
</feature>
<dbReference type="Pfam" id="PF00122">
    <property type="entry name" value="E1-E2_ATPase"/>
    <property type="match status" value="1"/>
</dbReference>
<dbReference type="Pfam" id="PF13246">
    <property type="entry name" value="Cation_ATPase"/>
    <property type="match status" value="1"/>
</dbReference>
<keyword evidence="7" id="KW-1278">Translocase</keyword>
<dbReference type="GO" id="GO:0019829">
    <property type="term" value="F:ATPase-coupled monoatomic cation transmembrane transporter activity"/>
    <property type="evidence" value="ECO:0007669"/>
    <property type="project" value="TreeGrafter"/>
</dbReference>
<organism evidence="12 13">
    <name type="scientific">Smittium mucronatum</name>
    <dbReference type="NCBI Taxonomy" id="133383"/>
    <lineage>
        <taxon>Eukaryota</taxon>
        <taxon>Fungi</taxon>
        <taxon>Fungi incertae sedis</taxon>
        <taxon>Zoopagomycota</taxon>
        <taxon>Kickxellomycotina</taxon>
        <taxon>Harpellomycetes</taxon>
        <taxon>Harpellales</taxon>
        <taxon>Legeriomycetaceae</taxon>
        <taxon>Smittium</taxon>
    </lineage>
</organism>
<evidence type="ECO:0000256" key="8">
    <source>
        <dbReference type="ARBA" id="ARBA00022989"/>
    </source>
</evidence>
<dbReference type="Gene3D" id="3.40.50.1000">
    <property type="entry name" value="HAD superfamily/HAD-like"/>
    <property type="match status" value="2"/>
</dbReference>
<keyword evidence="3" id="KW-0479">Metal-binding</keyword>
<evidence type="ECO:0000256" key="2">
    <source>
        <dbReference type="ARBA" id="ARBA00022692"/>
    </source>
</evidence>
<feature type="transmembrane region" description="Helical" evidence="10">
    <location>
        <begin position="61"/>
        <end position="79"/>
    </location>
</feature>
<dbReference type="InterPro" id="IPR023299">
    <property type="entry name" value="ATPase_P-typ_cyto_dom_N"/>
</dbReference>
<dbReference type="Proteomes" id="UP000187455">
    <property type="component" value="Unassembled WGS sequence"/>
</dbReference>
<keyword evidence="13" id="KW-1185">Reference proteome</keyword>
<dbReference type="OrthoDB" id="48943at2759"/>
<dbReference type="SFLD" id="SFLDS00003">
    <property type="entry name" value="Haloacid_Dehalogenase"/>
    <property type="match status" value="1"/>
</dbReference>
<keyword evidence="4" id="KW-0547">Nucleotide-binding</keyword>
<evidence type="ECO:0000256" key="10">
    <source>
        <dbReference type="SAM" id="Phobius"/>
    </source>
</evidence>
<name>A0A1R0H573_9FUNG</name>
<keyword evidence="6" id="KW-0460">Magnesium</keyword>
<sequence length="771" mass="85859">MTENILSFKAPDIFFIQSFNLINQSCGGLSQQEAEYRNELLGPNFISVKVPTFLQSCGKEFSGFFYIYQFMILLLFYYYSYYQIDGKFVPENTKNLVVGDLVAIELGQIISFDGVLVSGEIIVDESSLTGEAMPIRKIKLPPDTEYYDGRNTSKINSVLAGTKVLQVNSESSPFFAQEKNYPNCIVTKIGTCTEKGLMIKKILNPSKIMFIFDKQIRVVMLILFVQGVVWMGFAFWLLNASAIAGFFSGIFSLAQLISPLLPASLVIGQSIAVQRLKKKNIYCIDIPRVLVAGKIQIFCFDKTGTLTKEGLEFDRVVESVSTPDRPQEIIKSQIIENDNDNDNLLLDPNSRTKIVAENTLMGLGCCHSVSKLGESFIGNPVDIEMFNNSGYAIGETKEGFIQSFYKTEPLQNIDSPPKIHILKRNDFIHHRMSMSVMVLEEESMDIKVFVKGSFEKIFELCNKSTIPVNYYQTANRLAREGNYVLGLASKNYGKVDRGSVLNLEQDEVESDLTFSCLIVFRNNLKFDTKDALAQIKSSNTRVVMITGDTTLTGVFIARECGMIEQGVPVAIADLDINGNVEFSDIDTDEKVFFNNDDKSASIDNYELAVTSEAYEKMISTGEIKSLIPYIRVFGRMTPQNKVSCINYHMELGITAMCGDGGNDCGALREAHVGIALSDSEASIVSPFSSSNKSIFSCVDLMSQTRGALATSFSNYKYLILYGQTMASFKVLNIYIHGEADRKPIKAKTHSQDTGYTDRSIFVGADSHQLDL</sequence>
<dbReference type="PRINTS" id="PR00119">
    <property type="entry name" value="CATATPASE"/>
</dbReference>
<dbReference type="InterPro" id="IPR018303">
    <property type="entry name" value="ATPase_P-typ_P_site"/>
</dbReference>
<evidence type="ECO:0000313" key="13">
    <source>
        <dbReference type="Proteomes" id="UP000187455"/>
    </source>
</evidence>
<dbReference type="InterPro" id="IPR044492">
    <property type="entry name" value="P_typ_ATPase_HD_dom"/>
</dbReference>
<dbReference type="SUPFAM" id="SSF81660">
    <property type="entry name" value="Metal cation-transporting ATPase, ATP-binding domain N"/>
    <property type="match status" value="1"/>
</dbReference>
<dbReference type="InterPro" id="IPR059000">
    <property type="entry name" value="ATPase_P-type_domA"/>
</dbReference>
<dbReference type="Gene3D" id="2.70.150.10">
    <property type="entry name" value="Calcium-transporting ATPase, cytoplasmic transduction domain A"/>
    <property type="match status" value="1"/>
</dbReference>
<dbReference type="PROSITE" id="PS01229">
    <property type="entry name" value="COF_2"/>
    <property type="match status" value="1"/>
</dbReference>
<evidence type="ECO:0000259" key="11">
    <source>
        <dbReference type="Pfam" id="PF00122"/>
    </source>
</evidence>